<sequence>MTNKPVPKRANGKRTDYKRLGDNQKEVDNQKDVDFPRTVARIWGLISGISFVSNGWYLLTESSRDSKKCLIAGALMIVFGIFIIFMECVCCMFAAKRKCCNKFDSNFPFWIKGLIYILLTIPVIVLCFGIKTLVSSIMVIFLGIIYILLTCIVKSKKYERLKALAQQRYNEQQKAVNFSYNTILNLYRHN</sequence>
<reference evidence="7" key="1">
    <citation type="submission" date="2025-05" db="UniProtKB">
        <authorList>
            <consortium name="RefSeq"/>
        </authorList>
    </citation>
    <scope>NUCLEOTIDE SEQUENCE [LARGE SCALE GENOMIC DNA]</scope>
</reference>
<comment type="subcellular location">
    <subcellularLocation>
        <location evidence="1">Endomembrane system</location>
        <topology evidence="1">Multi-pass membrane protein</topology>
    </subcellularLocation>
</comment>
<dbReference type="GeneID" id="101240269"/>
<feature type="transmembrane region" description="Helical" evidence="6">
    <location>
        <begin position="107"/>
        <end position="126"/>
    </location>
</feature>
<dbReference type="PANTHER" id="PTHR13314">
    <property type="entry name" value="CALCIUM CHANNEL FLOWER HOMOLOG"/>
    <property type="match status" value="1"/>
</dbReference>
<evidence type="ECO:0000256" key="2">
    <source>
        <dbReference type="ARBA" id="ARBA00010023"/>
    </source>
</evidence>
<evidence type="ECO:0000313" key="7">
    <source>
        <dbReference type="Proteomes" id="UP001652625"/>
    </source>
</evidence>
<feature type="transmembrane region" description="Helical" evidence="6">
    <location>
        <begin position="39"/>
        <end position="59"/>
    </location>
</feature>
<gene>
    <name evidence="8" type="primary">LOC101240269</name>
</gene>
<name>A0ABM4BEY2_HYDVU</name>
<evidence type="ECO:0000256" key="4">
    <source>
        <dbReference type="ARBA" id="ARBA00022989"/>
    </source>
</evidence>
<protein>
    <submittedName>
        <fullName evidence="8">Calcium channel flower</fullName>
    </submittedName>
</protein>
<keyword evidence="7" id="KW-1185">Reference proteome</keyword>
<dbReference type="PANTHER" id="PTHR13314:SF2">
    <property type="entry name" value="CALCIUM CHANNEL FLOWER HOMOLOG"/>
    <property type="match status" value="1"/>
</dbReference>
<evidence type="ECO:0000256" key="6">
    <source>
        <dbReference type="SAM" id="Phobius"/>
    </source>
</evidence>
<feature type="transmembrane region" description="Helical" evidence="6">
    <location>
        <begin position="132"/>
        <end position="153"/>
    </location>
</feature>
<keyword evidence="3 6" id="KW-0812">Transmembrane</keyword>
<evidence type="ECO:0000256" key="1">
    <source>
        <dbReference type="ARBA" id="ARBA00004127"/>
    </source>
</evidence>
<evidence type="ECO:0000256" key="3">
    <source>
        <dbReference type="ARBA" id="ARBA00022692"/>
    </source>
</evidence>
<keyword evidence="4 6" id="KW-1133">Transmembrane helix</keyword>
<comment type="similarity">
    <text evidence="2">Belongs to the calcium channel flower family.</text>
</comment>
<keyword evidence="5 6" id="KW-0472">Membrane</keyword>
<feature type="transmembrane region" description="Helical" evidence="6">
    <location>
        <begin position="71"/>
        <end position="95"/>
    </location>
</feature>
<reference evidence="8" key="2">
    <citation type="submission" date="2025-08" db="UniProtKB">
        <authorList>
            <consortium name="RefSeq"/>
        </authorList>
    </citation>
    <scope>IDENTIFICATION</scope>
</reference>
<organism evidence="7 8">
    <name type="scientific">Hydra vulgaris</name>
    <name type="common">Hydra</name>
    <name type="synonym">Hydra attenuata</name>
    <dbReference type="NCBI Taxonomy" id="6087"/>
    <lineage>
        <taxon>Eukaryota</taxon>
        <taxon>Metazoa</taxon>
        <taxon>Cnidaria</taxon>
        <taxon>Hydrozoa</taxon>
        <taxon>Hydroidolina</taxon>
        <taxon>Anthoathecata</taxon>
        <taxon>Aplanulata</taxon>
        <taxon>Hydridae</taxon>
        <taxon>Hydra</taxon>
    </lineage>
</organism>
<dbReference type="Proteomes" id="UP001652625">
    <property type="component" value="Chromosome 02"/>
</dbReference>
<dbReference type="Pfam" id="PF10233">
    <property type="entry name" value="Cg6151-P"/>
    <property type="match status" value="1"/>
</dbReference>
<evidence type="ECO:0000256" key="5">
    <source>
        <dbReference type="ARBA" id="ARBA00023136"/>
    </source>
</evidence>
<accession>A0ABM4BEY2</accession>
<dbReference type="InterPro" id="IPR019365">
    <property type="entry name" value="TVP18/Ca-channel_flower"/>
</dbReference>
<proteinExistence type="inferred from homology"/>
<dbReference type="RefSeq" id="XP_065647496.1">
    <property type="nucleotide sequence ID" value="XM_065791424.1"/>
</dbReference>
<evidence type="ECO:0000313" key="8">
    <source>
        <dbReference type="RefSeq" id="XP_065647496.1"/>
    </source>
</evidence>